<dbReference type="EMBL" id="MOXD01000025">
    <property type="protein sequence ID" value="OMQ18520.1"/>
    <property type="molecule type" value="Genomic_DNA"/>
</dbReference>
<evidence type="ECO:0000313" key="1">
    <source>
        <dbReference type="EMBL" id="OMQ18520.1"/>
    </source>
</evidence>
<proteinExistence type="predicted"/>
<dbReference type="AlphaFoldDB" id="A0A1S8CE78"/>
<organism evidence="1 2">
    <name type="scientific">Serratia oryzae</name>
    <dbReference type="NCBI Taxonomy" id="2034155"/>
    <lineage>
        <taxon>Bacteria</taxon>
        <taxon>Pseudomonadati</taxon>
        <taxon>Pseudomonadota</taxon>
        <taxon>Gammaproteobacteria</taxon>
        <taxon>Enterobacterales</taxon>
        <taxon>Yersiniaceae</taxon>
        <taxon>Serratia</taxon>
    </lineage>
</organism>
<evidence type="ECO:0000313" key="2">
    <source>
        <dbReference type="Proteomes" id="UP000216021"/>
    </source>
</evidence>
<protein>
    <submittedName>
        <fullName evidence="1">Uncharacterized protein</fullName>
    </submittedName>
</protein>
<comment type="caution">
    <text evidence="1">The sequence shown here is derived from an EMBL/GenBank/DDBJ whole genome shotgun (WGS) entry which is preliminary data.</text>
</comment>
<name>A0A1S8CE78_9GAMM</name>
<sequence>MNGIFILRSNLDVAFDDDGHQVKPLMVRLTGNVPGVEKLFDRCGWQVVPDSDASTPYQYQLMVQQNAILL</sequence>
<accession>A0A1S8CE78</accession>
<reference evidence="1 2" key="1">
    <citation type="submission" date="2016-11" db="EMBL/GenBank/DDBJ databases">
        <title>Rahnella oryzae sp. nov., isolated from rice root.</title>
        <authorList>
            <person name="Zhang X.-X."/>
            <person name="Zhang J."/>
        </authorList>
    </citation>
    <scope>NUCLEOTIDE SEQUENCE [LARGE SCALE GENOMIC DNA]</scope>
    <source>
        <strain evidence="1 2">J11-6</strain>
    </source>
</reference>
<dbReference type="Proteomes" id="UP000216021">
    <property type="component" value="Unassembled WGS sequence"/>
</dbReference>
<gene>
    <name evidence="1" type="ORF">BMI79_21875</name>
</gene>
<keyword evidence="2" id="KW-1185">Reference proteome</keyword>